<evidence type="ECO:0000313" key="3">
    <source>
        <dbReference type="Proteomes" id="UP000694561"/>
    </source>
</evidence>
<comment type="function">
    <text evidence="1">Together with ARL2, plays a role in the nuclear translocation, retention and transcriptional activity of STAT3. May play a role as an effector of ARL2.</text>
</comment>
<dbReference type="InterPro" id="IPR038849">
    <property type="entry name" value="ARL2BP"/>
</dbReference>
<accession>A0A8C6F5F6</accession>
<keyword evidence="3" id="KW-1185">Reference proteome</keyword>
<protein>
    <recommendedName>
        <fullName evidence="1">ADP-ribosylation factor-like protein 2-binding protein</fullName>
        <shortName evidence="1">ARF-like 2-binding protein</shortName>
    </recommendedName>
</protein>
<keyword evidence="1" id="KW-0963">Cytoplasm</keyword>
<keyword evidence="1" id="KW-0496">Mitochondrion</keyword>
<dbReference type="GO" id="GO:0005758">
    <property type="term" value="C:mitochondrial intermembrane space"/>
    <property type="evidence" value="ECO:0007669"/>
    <property type="project" value="UniProtKB-SubCell"/>
</dbReference>
<dbReference type="Proteomes" id="UP000694561">
    <property type="component" value="Unplaced"/>
</dbReference>
<dbReference type="Ensembl" id="ENSMMNT00015011886.1">
    <property type="protein sequence ID" value="ENSMMNP00015010857.1"/>
    <property type="gene ID" value="ENSMMNG00015008062.1"/>
</dbReference>
<reference evidence="2" key="2">
    <citation type="submission" date="2025-09" db="UniProtKB">
        <authorList>
            <consortium name="Ensembl"/>
        </authorList>
    </citation>
    <scope>IDENTIFICATION</scope>
</reference>
<dbReference type="AlphaFoldDB" id="A0A8C6F5F6"/>
<evidence type="ECO:0000313" key="2">
    <source>
        <dbReference type="Ensembl" id="ENSMMNP00015010857.1"/>
    </source>
</evidence>
<dbReference type="GO" id="GO:0005813">
    <property type="term" value="C:centrosome"/>
    <property type="evidence" value="ECO:0007669"/>
    <property type="project" value="UniProtKB-SubCell"/>
</dbReference>
<dbReference type="PANTHER" id="PTHR15487:SF4">
    <property type="entry name" value="ADP-RIBOSYLATION FACTOR-LIKE PROTEIN 2-BINDING PROTEIN"/>
    <property type="match status" value="1"/>
</dbReference>
<evidence type="ECO:0000256" key="1">
    <source>
        <dbReference type="RuleBase" id="RU367099"/>
    </source>
</evidence>
<dbReference type="GeneTree" id="ENSGT00960000191423"/>
<dbReference type="PANTHER" id="PTHR15487">
    <property type="entry name" value="ADP-RIBOSYLATION FACTOR-LIKE PROTEIN 2-BINDING PROTEIN"/>
    <property type="match status" value="1"/>
</dbReference>
<name>A0A8C6F5F6_MONMO</name>
<keyword evidence="1" id="KW-0206">Cytoskeleton</keyword>
<keyword evidence="1" id="KW-0969">Cilium</keyword>
<comment type="similarity">
    <text evidence="1">Belongs to the ARL2BP family.</text>
</comment>
<reference evidence="2" key="1">
    <citation type="submission" date="2025-08" db="UniProtKB">
        <authorList>
            <consortium name="Ensembl"/>
        </authorList>
    </citation>
    <scope>IDENTIFICATION</scope>
</reference>
<keyword evidence="1" id="KW-0966">Cell projection</keyword>
<keyword evidence="1" id="KW-0539">Nucleus</keyword>
<proteinExistence type="inferred from homology"/>
<organism evidence="2 3">
    <name type="scientific">Monodon monoceros</name>
    <name type="common">Narwhal</name>
    <name type="synonym">Ceratodon monodon</name>
    <dbReference type="NCBI Taxonomy" id="40151"/>
    <lineage>
        <taxon>Eukaryota</taxon>
        <taxon>Metazoa</taxon>
        <taxon>Chordata</taxon>
        <taxon>Craniata</taxon>
        <taxon>Vertebrata</taxon>
        <taxon>Euteleostomi</taxon>
        <taxon>Mammalia</taxon>
        <taxon>Eutheria</taxon>
        <taxon>Laurasiatheria</taxon>
        <taxon>Artiodactyla</taxon>
        <taxon>Whippomorpha</taxon>
        <taxon>Cetacea</taxon>
        <taxon>Odontoceti</taxon>
        <taxon>Monodontidae</taxon>
        <taxon>Monodon</taxon>
    </lineage>
</organism>
<sequence length="145" mass="16550">RHNVEGPMFMLSISFTSEAEFEAVVGYLEDIIMNDEFQLLQRKTMDDNVEHHKDEGAGDILNMLLTLTDFKDMLLHYRAEEGQALDFSSSSVETWLRKSPSMPASQKNLWYQLPPPGNGTAVDIIGPKGLERLWLMVTGEYILER</sequence>
<dbReference type="GO" id="GO:0005634">
    <property type="term" value="C:nucleus"/>
    <property type="evidence" value="ECO:0007669"/>
    <property type="project" value="UniProtKB-SubCell"/>
</dbReference>
<dbReference type="GO" id="GO:0005929">
    <property type="term" value="C:cilium"/>
    <property type="evidence" value="ECO:0007669"/>
    <property type="project" value="UniProtKB-UniRule"/>
</dbReference>
<comment type="subcellular location">
    <subcellularLocation>
        <location evidence="1">Cytoplasm</location>
    </subcellularLocation>
    <subcellularLocation>
        <location evidence="1">Cytoplasm</location>
        <location evidence="1">Cytoskeleton</location>
        <location evidence="1">Cilium basal body</location>
    </subcellularLocation>
    <subcellularLocation>
        <location evidence="1">Cytoplasm</location>
        <location evidence="1">Cytoskeleton</location>
        <location evidence="1">Microtubule organizing center</location>
        <location evidence="1">Centrosome</location>
    </subcellularLocation>
    <subcellularLocation>
        <location evidence="1">Nucleus</location>
    </subcellularLocation>
    <subcellularLocation>
        <location evidence="1">Mitochondrion intermembrane space</location>
    </subcellularLocation>
</comment>
<dbReference type="GO" id="GO:0051457">
    <property type="term" value="P:maintenance of protein location in nucleus"/>
    <property type="evidence" value="ECO:0007669"/>
    <property type="project" value="TreeGrafter"/>
</dbReference>